<gene>
    <name evidence="1" type="ORF">MM171B00234_0028</name>
</gene>
<name>A0A6M3M9S8_9ZZZZ</name>
<protein>
    <submittedName>
        <fullName evidence="1">Uncharacterized protein</fullName>
    </submittedName>
</protein>
<evidence type="ECO:0000313" key="1">
    <source>
        <dbReference type="EMBL" id="QJB04527.1"/>
    </source>
</evidence>
<dbReference type="EMBL" id="MT143884">
    <property type="protein sequence ID" value="QJB04527.1"/>
    <property type="molecule type" value="Genomic_DNA"/>
</dbReference>
<proteinExistence type="predicted"/>
<organism evidence="1">
    <name type="scientific">viral metagenome</name>
    <dbReference type="NCBI Taxonomy" id="1070528"/>
    <lineage>
        <taxon>unclassified sequences</taxon>
        <taxon>metagenomes</taxon>
        <taxon>organismal metagenomes</taxon>
    </lineage>
</organism>
<dbReference type="AlphaFoldDB" id="A0A6M3M9S8"/>
<sequence>MAKIMTMIEKADLEIDECKLILANSLKRLKVVKEKISLSEEPPSVEELVDLLVEMSEVDVHLMELCASLIKMLVEVTGRLRHE</sequence>
<accession>A0A6M3M9S8</accession>
<reference evidence="1" key="1">
    <citation type="submission" date="2020-03" db="EMBL/GenBank/DDBJ databases">
        <title>The deep terrestrial virosphere.</title>
        <authorList>
            <person name="Holmfeldt K."/>
            <person name="Nilsson E."/>
            <person name="Simone D."/>
            <person name="Lopez-Fernandez M."/>
            <person name="Wu X."/>
            <person name="de Brujin I."/>
            <person name="Lundin D."/>
            <person name="Andersson A."/>
            <person name="Bertilsson S."/>
            <person name="Dopson M."/>
        </authorList>
    </citation>
    <scope>NUCLEOTIDE SEQUENCE</scope>
    <source>
        <strain evidence="1">MM171B00234</strain>
    </source>
</reference>